<comment type="subcellular location">
    <subcellularLocation>
        <location evidence="1 6">Nucleus</location>
    </subcellularLocation>
</comment>
<dbReference type="InterPro" id="IPR036390">
    <property type="entry name" value="WH_DNA-bd_sf"/>
</dbReference>
<dbReference type="RefSeq" id="XP_008080417.1">
    <property type="nucleotide sequence ID" value="XM_008082226.1"/>
</dbReference>
<dbReference type="EMBL" id="KE145359">
    <property type="protein sequence ID" value="EPE32405.1"/>
    <property type="molecule type" value="Genomic_DNA"/>
</dbReference>
<name>S3D3P6_GLAL2</name>
<dbReference type="eggNOG" id="KOG3233">
    <property type="taxonomic scope" value="Eukaryota"/>
</dbReference>
<organism evidence="8 9">
    <name type="scientific">Glarea lozoyensis (strain ATCC 20868 / MF5171)</name>
    <dbReference type="NCBI Taxonomy" id="1116229"/>
    <lineage>
        <taxon>Eukaryota</taxon>
        <taxon>Fungi</taxon>
        <taxon>Dikarya</taxon>
        <taxon>Ascomycota</taxon>
        <taxon>Pezizomycotina</taxon>
        <taxon>Leotiomycetes</taxon>
        <taxon>Helotiales</taxon>
        <taxon>Helotiaceae</taxon>
        <taxon>Glarea</taxon>
    </lineage>
</organism>
<dbReference type="GO" id="GO:0006383">
    <property type="term" value="P:transcription by RNA polymerase III"/>
    <property type="evidence" value="ECO:0007669"/>
    <property type="project" value="UniProtKB-UniRule"/>
</dbReference>
<keyword evidence="4 6" id="KW-0804">Transcription</keyword>
<evidence type="ECO:0000256" key="3">
    <source>
        <dbReference type="ARBA" id="ARBA00022478"/>
    </source>
</evidence>
<keyword evidence="9" id="KW-1185">Reference proteome</keyword>
<reference evidence="8 9" key="1">
    <citation type="journal article" date="2013" name="BMC Genomics">
        <title>Genomics-driven discovery of the pneumocandin biosynthetic gene cluster in the fungus Glarea lozoyensis.</title>
        <authorList>
            <person name="Chen L."/>
            <person name="Yue Q."/>
            <person name="Zhang X."/>
            <person name="Xiang M."/>
            <person name="Wang C."/>
            <person name="Li S."/>
            <person name="Che Y."/>
            <person name="Ortiz-Lopez F.J."/>
            <person name="Bills G.F."/>
            <person name="Liu X."/>
            <person name="An Z."/>
        </authorList>
    </citation>
    <scope>NUCLEOTIDE SEQUENCE [LARGE SCALE GENOMIC DNA]</scope>
    <source>
        <strain evidence="9">ATCC 20868 / MF5171</strain>
    </source>
</reference>
<dbReference type="Pfam" id="PF05158">
    <property type="entry name" value="RNA_pol_Rpc34"/>
    <property type="match status" value="1"/>
</dbReference>
<evidence type="ECO:0000256" key="1">
    <source>
        <dbReference type="ARBA" id="ARBA00004123"/>
    </source>
</evidence>
<dbReference type="HOGENOM" id="CLU_033661_0_2_1"/>
<comment type="similarity">
    <text evidence="2 6">Belongs to the eukaryotic RPC34/RPC39 RNA polymerase subunit family.</text>
</comment>
<evidence type="ECO:0000256" key="5">
    <source>
        <dbReference type="ARBA" id="ARBA00023242"/>
    </source>
</evidence>
<accession>S3D3P6</accession>
<evidence type="ECO:0000256" key="6">
    <source>
        <dbReference type="PIRNR" id="PIRNR028763"/>
    </source>
</evidence>
<evidence type="ECO:0000256" key="2">
    <source>
        <dbReference type="ARBA" id="ARBA00011038"/>
    </source>
</evidence>
<dbReference type="InterPro" id="IPR007832">
    <property type="entry name" value="RNA_pol_Rpc34"/>
</dbReference>
<dbReference type="GeneID" id="19466591"/>
<evidence type="ECO:0000313" key="8">
    <source>
        <dbReference type="EMBL" id="EPE32405.1"/>
    </source>
</evidence>
<dbReference type="SUPFAM" id="SSF46785">
    <property type="entry name" value="Winged helix' DNA-binding domain"/>
    <property type="match status" value="1"/>
</dbReference>
<feature type="region of interest" description="Disordered" evidence="7">
    <location>
        <begin position="1"/>
        <end position="28"/>
    </location>
</feature>
<dbReference type="OMA" id="VGTTKKC"/>
<dbReference type="PIRSF" id="PIRSF028763">
    <property type="entry name" value="RNA_pol_Rpc34"/>
    <property type="match status" value="1"/>
</dbReference>
<dbReference type="InterPro" id="IPR036388">
    <property type="entry name" value="WH-like_DNA-bd_sf"/>
</dbReference>
<dbReference type="KEGG" id="glz:GLAREA_07538"/>
<dbReference type="PANTHER" id="PTHR12780">
    <property type="entry name" value="RNA POLYMERASE III DNA DIRECTED , 39KD SUBUNIT-RELATED"/>
    <property type="match status" value="1"/>
</dbReference>
<dbReference type="Gene3D" id="1.10.10.10">
    <property type="entry name" value="Winged helix-like DNA-binding domain superfamily/Winged helix DNA-binding domain"/>
    <property type="match status" value="1"/>
</dbReference>
<dbReference type="OrthoDB" id="613763at2759"/>
<sequence length="394" mass="44168">MASSSTAMDLDEPSKEASKTPGLGGKNEVDPVLEVLNDAKRRVYQQCWDEVTHGEGNRQTVFYQTDILDLGIIPDNNIETLLMVTQALLDEKLFKAVHSSEGLGFRVRSEDEAKVFRGLSADQELVYGLIDESEAEGIWHKTIKARLNLHETALTLCLKQLQQKGLVGEMKSVQNPSRKMWIKAHLRPSERATGGSWYTDGELDEVFIQQICDLLYAHIKQKSFYFSSSAYKKSSKGGKKPSLKEASAARDKVLASKGLDKPEIDDERSSRSRKYDAYFPMPADYNGYPNVDELTGFIHNIGITSQLLVSSEIQQLLDIMCFDGKIERVVMGSYEGKEASIGYKATRRTLRDEHELGSVLTEAPCGRCPVFDICDEGGPVNPKECTYLDEWLQF</sequence>
<dbReference type="InterPro" id="IPR016049">
    <property type="entry name" value="RNA_pol_Rpc34-like"/>
</dbReference>
<keyword evidence="3 6" id="KW-0240">DNA-directed RNA polymerase</keyword>
<gene>
    <name evidence="8" type="ORF">GLAREA_07538</name>
</gene>
<keyword evidence="5 6" id="KW-0539">Nucleus</keyword>
<proteinExistence type="inferred from homology"/>
<evidence type="ECO:0000256" key="4">
    <source>
        <dbReference type="ARBA" id="ARBA00023163"/>
    </source>
</evidence>
<protein>
    <recommendedName>
        <fullName evidence="6">DNA-directed RNA polymerase III subunit RPC6</fullName>
        <shortName evidence="6">RNA polymerase III subunit C6</shortName>
    </recommendedName>
</protein>
<dbReference type="STRING" id="1116229.S3D3P6"/>
<evidence type="ECO:0000313" key="9">
    <source>
        <dbReference type="Proteomes" id="UP000016922"/>
    </source>
</evidence>
<dbReference type="AlphaFoldDB" id="S3D3P6"/>
<dbReference type="GO" id="GO:0005666">
    <property type="term" value="C:RNA polymerase III complex"/>
    <property type="evidence" value="ECO:0007669"/>
    <property type="project" value="UniProtKB-UniRule"/>
</dbReference>
<evidence type="ECO:0000256" key="7">
    <source>
        <dbReference type="SAM" id="MobiDB-lite"/>
    </source>
</evidence>
<comment type="function">
    <text evidence="6">DNA-dependent RNA polymerase catalyzes the transcription of DNA into RNA using the four ribonucleoside triphosphates as substrates. Specific peripheric component of RNA polymerase III which synthesizes small RNAs, such as 5S rRNA and tRNAs.</text>
</comment>
<dbReference type="Proteomes" id="UP000016922">
    <property type="component" value="Unassembled WGS sequence"/>
</dbReference>